<gene>
    <name evidence="2" type="primary">Necator_chrII.g8668</name>
    <name evidence="2" type="ORF">RB195_020873</name>
</gene>
<comment type="caution">
    <text evidence="2">The sequence shown here is derived from an EMBL/GenBank/DDBJ whole genome shotgun (WGS) entry which is preliminary data.</text>
</comment>
<evidence type="ECO:0000313" key="2">
    <source>
        <dbReference type="EMBL" id="KAK6739056.1"/>
    </source>
</evidence>
<evidence type="ECO:0008006" key="4">
    <source>
        <dbReference type="Google" id="ProtNLM"/>
    </source>
</evidence>
<evidence type="ECO:0000256" key="1">
    <source>
        <dbReference type="SAM" id="Phobius"/>
    </source>
</evidence>
<keyword evidence="1" id="KW-0472">Membrane</keyword>
<sequence length="191" mass="22113">MDLPSTSTATSDESTVHVKTNDEIIHDVATTFWIVFIFYVFASVAWITYCIISYRRDLEKLKLSAEKNSIARYLELRIPIFFTLKKTEGEGFLKPTILWISRIYVVILKFLMMLHEVVLDDVQEDNNHHGILNYGALSGQGWNTSLHLARHIFKCIVLWRLIETFIGVPIKIKTAVLRLTVTQILFQMCSF</sequence>
<reference evidence="2 3" key="1">
    <citation type="submission" date="2023-08" db="EMBL/GenBank/DDBJ databases">
        <title>A Necator americanus chromosomal reference genome.</title>
        <authorList>
            <person name="Ilik V."/>
            <person name="Petrzelkova K.J."/>
            <person name="Pardy F."/>
            <person name="Fuh T."/>
            <person name="Niatou-Singa F.S."/>
            <person name="Gouil Q."/>
            <person name="Baker L."/>
            <person name="Ritchie M.E."/>
            <person name="Jex A.R."/>
            <person name="Gazzola D."/>
            <person name="Li H."/>
            <person name="Toshio Fujiwara R."/>
            <person name="Zhan B."/>
            <person name="Aroian R.V."/>
            <person name="Pafco B."/>
            <person name="Schwarz E.M."/>
        </authorList>
    </citation>
    <scope>NUCLEOTIDE SEQUENCE [LARGE SCALE GENOMIC DNA]</scope>
    <source>
        <strain evidence="2 3">Aroian</strain>
        <tissue evidence="2">Whole animal</tissue>
    </source>
</reference>
<protein>
    <recommendedName>
        <fullName evidence="4">Bestrophin homolog</fullName>
    </recommendedName>
</protein>
<keyword evidence="1" id="KW-0812">Transmembrane</keyword>
<keyword evidence="3" id="KW-1185">Reference proteome</keyword>
<organism evidence="2 3">
    <name type="scientific">Necator americanus</name>
    <name type="common">Human hookworm</name>
    <dbReference type="NCBI Taxonomy" id="51031"/>
    <lineage>
        <taxon>Eukaryota</taxon>
        <taxon>Metazoa</taxon>
        <taxon>Ecdysozoa</taxon>
        <taxon>Nematoda</taxon>
        <taxon>Chromadorea</taxon>
        <taxon>Rhabditida</taxon>
        <taxon>Rhabditina</taxon>
        <taxon>Rhabditomorpha</taxon>
        <taxon>Strongyloidea</taxon>
        <taxon>Ancylostomatidae</taxon>
        <taxon>Bunostominae</taxon>
        <taxon>Necator</taxon>
    </lineage>
</organism>
<name>A0ABR1CKZ5_NECAM</name>
<feature type="transmembrane region" description="Helical" evidence="1">
    <location>
        <begin position="32"/>
        <end position="52"/>
    </location>
</feature>
<accession>A0ABR1CKZ5</accession>
<keyword evidence="1" id="KW-1133">Transmembrane helix</keyword>
<dbReference type="Proteomes" id="UP001303046">
    <property type="component" value="Unassembled WGS sequence"/>
</dbReference>
<evidence type="ECO:0000313" key="3">
    <source>
        <dbReference type="Proteomes" id="UP001303046"/>
    </source>
</evidence>
<proteinExistence type="predicted"/>
<dbReference type="EMBL" id="JAVFWL010000002">
    <property type="protein sequence ID" value="KAK6739056.1"/>
    <property type="molecule type" value="Genomic_DNA"/>
</dbReference>